<dbReference type="AlphaFoldDB" id="A0A9N9CB50"/>
<organism evidence="3 4">
    <name type="scientific">Dentiscutata erythropus</name>
    <dbReference type="NCBI Taxonomy" id="1348616"/>
    <lineage>
        <taxon>Eukaryota</taxon>
        <taxon>Fungi</taxon>
        <taxon>Fungi incertae sedis</taxon>
        <taxon>Mucoromycota</taxon>
        <taxon>Glomeromycotina</taxon>
        <taxon>Glomeromycetes</taxon>
        <taxon>Diversisporales</taxon>
        <taxon>Gigasporaceae</taxon>
        <taxon>Dentiscutata</taxon>
    </lineage>
</organism>
<evidence type="ECO:0000256" key="1">
    <source>
        <dbReference type="SAM" id="Coils"/>
    </source>
</evidence>
<reference evidence="3" key="1">
    <citation type="submission" date="2021-06" db="EMBL/GenBank/DDBJ databases">
        <authorList>
            <person name="Kallberg Y."/>
            <person name="Tangrot J."/>
            <person name="Rosling A."/>
        </authorList>
    </citation>
    <scope>NUCLEOTIDE SEQUENCE</scope>
    <source>
        <strain evidence="3">MA453B</strain>
    </source>
</reference>
<keyword evidence="2" id="KW-1133">Transmembrane helix</keyword>
<feature type="transmembrane region" description="Helical" evidence="2">
    <location>
        <begin position="6"/>
        <end position="22"/>
    </location>
</feature>
<keyword evidence="4" id="KW-1185">Reference proteome</keyword>
<dbReference type="EMBL" id="CAJVPY010003578">
    <property type="protein sequence ID" value="CAG8595474.1"/>
    <property type="molecule type" value="Genomic_DNA"/>
</dbReference>
<dbReference type="OrthoDB" id="2436985at2759"/>
<keyword evidence="2" id="KW-0472">Membrane</keyword>
<evidence type="ECO:0000256" key="2">
    <source>
        <dbReference type="SAM" id="Phobius"/>
    </source>
</evidence>
<dbReference type="Proteomes" id="UP000789405">
    <property type="component" value="Unassembled WGS sequence"/>
</dbReference>
<protein>
    <submittedName>
        <fullName evidence="3">7471_t:CDS:1</fullName>
    </submittedName>
</protein>
<comment type="caution">
    <text evidence="3">The sequence shown here is derived from an EMBL/GenBank/DDBJ whole genome shotgun (WGS) entry which is preliminary data.</text>
</comment>
<feature type="coiled-coil region" evidence="1">
    <location>
        <begin position="89"/>
        <end position="216"/>
    </location>
</feature>
<keyword evidence="2" id="KW-0812">Transmembrane</keyword>
<feature type="non-terminal residue" evidence="3">
    <location>
        <position position="356"/>
    </location>
</feature>
<keyword evidence="1" id="KW-0175">Coiled coil</keyword>
<sequence length="356" mass="41780">MFSNFNITNILFVLLIISALPYDNIRQTILNFKIIQNILSEYVNCHYIIFACLFILWRKINSASHAETKKIEAILALNNEIRNNINRIYETSQAESERIERTITDLNSNINRIRETSQAENERTERAITDLNNNINRLRETSQTENERTERNISNLSNNINRMHETSQAENERIERTISNLSNNINRIRDTFQTENERIERTISNLSNNIDSMRETSQAVHERIERVILDLSNEIDEIHEVDISQAGLNPFNTFSTTNRTGTRQYSDYSNRETFWNVFKSLVNQRIARESRSLNSMFNEIASNVNISRSTVYNFYHRRTNPRETTTNEILRWVNGEAGRNNNLNDNYLQNSSWALA</sequence>
<name>A0A9N9CB50_9GLOM</name>
<feature type="transmembrane region" description="Helical" evidence="2">
    <location>
        <begin position="34"/>
        <end position="57"/>
    </location>
</feature>
<accession>A0A9N9CB50</accession>
<gene>
    <name evidence="3" type="ORF">DERYTH_LOCUS7371</name>
</gene>
<proteinExistence type="predicted"/>
<evidence type="ECO:0000313" key="4">
    <source>
        <dbReference type="Proteomes" id="UP000789405"/>
    </source>
</evidence>
<evidence type="ECO:0000313" key="3">
    <source>
        <dbReference type="EMBL" id="CAG8595474.1"/>
    </source>
</evidence>